<evidence type="ECO:0008006" key="3">
    <source>
        <dbReference type="Google" id="ProtNLM"/>
    </source>
</evidence>
<dbReference type="Pfam" id="PF12006">
    <property type="entry name" value="DUF3500"/>
    <property type="match status" value="1"/>
</dbReference>
<accession>A0A1F6CTT8</accession>
<evidence type="ECO:0000313" key="2">
    <source>
        <dbReference type="Proteomes" id="UP000178606"/>
    </source>
</evidence>
<comment type="caution">
    <text evidence="1">The sequence shown here is derived from an EMBL/GenBank/DDBJ whole genome shotgun (WGS) entry which is preliminary data.</text>
</comment>
<sequence length="418" mass="47164">MKKPRDFRPFVSRTHPKVVDVQGRDAHQHAEAALVHPFVRERILAPWEEMYRQPFVGVTTDGNVVRGLYALQPNGAPSEAMVAATVRLLGQLSAEQRASMAFPVDAREWRRWNNTEMYLFKQGLRLDEIAPAQRDTVLAVVRESLSASGYERTRNVMRLNQFLGELVGNTEVLNEWSYNFSLFGTPSTSEPWGWQLAGHHLALNCLVIGGQLVLSPLFMGAEPCYFDSGPHAGTRLFKDEEHRALELMRMLSDAQRQKAILYHSMIGGDLPPGRRQLPDQLQLAGAFQDNRIIPYEGVSAAGFSPTQKRHLLHLVASFVEPMPAGPMKAKMDEVERRLDETHFCWIGGTGGEDTFYYRIQSPVVLIEFDQHSGVFLANQEPAKFHIHTIVRTPNGNDYGADLLRLHYEKDHKGGQIGR</sequence>
<protein>
    <recommendedName>
        <fullName evidence="3">DUF3500 domain-containing protein</fullName>
    </recommendedName>
</protein>
<organism evidence="1 2">
    <name type="scientific">Handelsmanbacteria sp. (strain RIFCSPLOWO2_12_FULL_64_10)</name>
    <dbReference type="NCBI Taxonomy" id="1817868"/>
    <lineage>
        <taxon>Bacteria</taxon>
        <taxon>Candidatus Handelsmaniibacteriota</taxon>
    </lineage>
</organism>
<evidence type="ECO:0000313" key="1">
    <source>
        <dbReference type="EMBL" id="OGG52564.1"/>
    </source>
</evidence>
<dbReference type="InterPro" id="IPR021889">
    <property type="entry name" value="DUF3500"/>
</dbReference>
<dbReference type="PANTHER" id="PTHR37489:SF1">
    <property type="entry name" value="DUF3500 DOMAIN-CONTAINING PROTEIN"/>
    <property type="match status" value="1"/>
</dbReference>
<dbReference type="AlphaFoldDB" id="A0A1F6CTT8"/>
<gene>
    <name evidence="1" type="ORF">A3F84_12030</name>
</gene>
<dbReference type="EMBL" id="MFKF01000139">
    <property type="protein sequence ID" value="OGG52564.1"/>
    <property type="molecule type" value="Genomic_DNA"/>
</dbReference>
<reference evidence="1 2" key="1">
    <citation type="journal article" date="2016" name="Nat. Commun.">
        <title>Thousands of microbial genomes shed light on interconnected biogeochemical processes in an aquifer system.</title>
        <authorList>
            <person name="Anantharaman K."/>
            <person name="Brown C.T."/>
            <person name="Hug L.A."/>
            <person name="Sharon I."/>
            <person name="Castelle C.J."/>
            <person name="Probst A.J."/>
            <person name="Thomas B.C."/>
            <person name="Singh A."/>
            <person name="Wilkins M.J."/>
            <person name="Karaoz U."/>
            <person name="Brodie E.L."/>
            <person name="Williams K.H."/>
            <person name="Hubbard S.S."/>
            <person name="Banfield J.F."/>
        </authorList>
    </citation>
    <scope>NUCLEOTIDE SEQUENCE [LARGE SCALE GENOMIC DNA]</scope>
    <source>
        <strain evidence="2">RIFCSPLOWO2_12_FULL_64_10</strain>
    </source>
</reference>
<proteinExistence type="predicted"/>
<dbReference type="PANTHER" id="PTHR37489">
    <property type="entry name" value="DUF3500 DOMAIN-CONTAINING PROTEIN"/>
    <property type="match status" value="1"/>
</dbReference>
<name>A0A1F6CTT8_HANXR</name>
<dbReference type="Proteomes" id="UP000178606">
    <property type="component" value="Unassembled WGS sequence"/>
</dbReference>